<dbReference type="AlphaFoldDB" id="D7FNI6"/>
<organism evidence="4 5">
    <name type="scientific">Ectocarpus siliculosus</name>
    <name type="common">Brown alga</name>
    <name type="synonym">Conferva siliculosa</name>
    <dbReference type="NCBI Taxonomy" id="2880"/>
    <lineage>
        <taxon>Eukaryota</taxon>
        <taxon>Sar</taxon>
        <taxon>Stramenopiles</taxon>
        <taxon>Ochrophyta</taxon>
        <taxon>PX clade</taxon>
        <taxon>Phaeophyceae</taxon>
        <taxon>Ectocarpales</taxon>
        <taxon>Ectocarpaceae</taxon>
        <taxon>Ectocarpus</taxon>
    </lineage>
</organism>
<accession>D7FNI6</accession>
<evidence type="ECO:0000313" key="4">
    <source>
        <dbReference type="EMBL" id="CBJ25997.1"/>
    </source>
</evidence>
<protein>
    <submittedName>
        <fullName evidence="4">MutT-like protein</fullName>
    </submittedName>
</protein>
<dbReference type="EMBL" id="FN649727">
    <property type="protein sequence ID" value="CBJ25997.1"/>
    <property type="molecule type" value="Genomic_DNA"/>
</dbReference>
<dbReference type="InParanoid" id="D7FNI6"/>
<dbReference type="eggNOG" id="ENOG502S7PM">
    <property type="taxonomic scope" value="Eukaryota"/>
</dbReference>
<dbReference type="PROSITE" id="PS51462">
    <property type="entry name" value="NUDIX"/>
    <property type="match status" value="1"/>
</dbReference>
<proteinExistence type="predicted"/>
<keyword evidence="1" id="KW-0378">Hydrolase</keyword>
<feature type="domain" description="Nudix hydrolase" evidence="3">
    <location>
        <begin position="5"/>
        <end position="137"/>
    </location>
</feature>
<dbReference type="PANTHER" id="PTHR43736:SF1">
    <property type="entry name" value="DIHYDRONEOPTERIN TRIPHOSPHATE DIPHOSPHATASE"/>
    <property type="match status" value="1"/>
</dbReference>
<sequence length="210" mass="21292">MCTPSLAIDTVVEVSDPATGEVGSVLVVRRKDNGKLACIGGFVEVGETLEEATRREVREETGLEVTSLQMLPQMYDDPARDARRHTVSVAYVARTTGTPRAGSDAAAVVSIPLASLGETVGEFAFDHGQIMTDYLALGARASSASTGISSSQDRADGTLSGVGSGDSGNDGEGGGEGGGGRSGGGGPDGPDEMPSSPRSGAALLRRPPAR</sequence>
<feature type="region of interest" description="Disordered" evidence="2">
    <location>
        <begin position="145"/>
        <end position="210"/>
    </location>
</feature>
<dbReference type="InterPro" id="IPR020476">
    <property type="entry name" value="Nudix_hydrolase"/>
</dbReference>
<keyword evidence="5" id="KW-1185">Reference proteome</keyword>
<dbReference type="OrthoDB" id="447842at2759"/>
<reference evidence="4 5" key="1">
    <citation type="journal article" date="2010" name="Nature">
        <title>The Ectocarpus genome and the independent evolution of multicellularity in brown algae.</title>
        <authorList>
            <person name="Cock J.M."/>
            <person name="Sterck L."/>
            <person name="Rouze P."/>
            <person name="Scornet D."/>
            <person name="Allen A.E."/>
            <person name="Amoutzias G."/>
            <person name="Anthouard V."/>
            <person name="Artiguenave F."/>
            <person name="Aury J.M."/>
            <person name="Badger J.H."/>
            <person name="Beszteri B."/>
            <person name="Billiau K."/>
            <person name="Bonnet E."/>
            <person name="Bothwell J.H."/>
            <person name="Bowler C."/>
            <person name="Boyen C."/>
            <person name="Brownlee C."/>
            <person name="Carrano C.J."/>
            <person name="Charrier B."/>
            <person name="Cho G.Y."/>
            <person name="Coelho S.M."/>
            <person name="Collen J."/>
            <person name="Corre E."/>
            <person name="Da Silva C."/>
            <person name="Delage L."/>
            <person name="Delaroque N."/>
            <person name="Dittami S.M."/>
            <person name="Doulbeau S."/>
            <person name="Elias M."/>
            <person name="Farnham G."/>
            <person name="Gachon C.M."/>
            <person name="Gschloessl B."/>
            <person name="Heesch S."/>
            <person name="Jabbari K."/>
            <person name="Jubin C."/>
            <person name="Kawai H."/>
            <person name="Kimura K."/>
            <person name="Kloareg B."/>
            <person name="Kupper F.C."/>
            <person name="Lang D."/>
            <person name="Le Bail A."/>
            <person name="Leblanc C."/>
            <person name="Lerouge P."/>
            <person name="Lohr M."/>
            <person name="Lopez P.J."/>
            <person name="Martens C."/>
            <person name="Maumus F."/>
            <person name="Michel G."/>
            <person name="Miranda-Saavedra D."/>
            <person name="Morales J."/>
            <person name="Moreau H."/>
            <person name="Motomura T."/>
            <person name="Nagasato C."/>
            <person name="Napoli C.A."/>
            <person name="Nelson D.R."/>
            <person name="Nyvall-Collen P."/>
            <person name="Peters A.F."/>
            <person name="Pommier C."/>
            <person name="Potin P."/>
            <person name="Poulain J."/>
            <person name="Quesneville H."/>
            <person name="Read B."/>
            <person name="Rensing S.A."/>
            <person name="Ritter A."/>
            <person name="Rousvoal S."/>
            <person name="Samanta M."/>
            <person name="Samson G."/>
            <person name="Schroeder D.C."/>
            <person name="Segurens B."/>
            <person name="Strittmatter M."/>
            <person name="Tonon T."/>
            <person name="Tregear J.W."/>
            <person name="Valentin K."/>
            <person name="von Dassow P."/>
            <person name="Yamagishi T."/>
            <person name="Van de Peer Y."/>
            <person name="Wincker P."/>
        </authorList>
    </citation>
    <scope>NUCLEOTIDE SEQUENCE [LARGE SCALE GENOMIC DNA]</scope>
    <source>
        <strain evidence="5">Ec32 / CCAP1310/4</strain>
    </source>
</reference>
<dbReference type="Pfam" id="PF00293">
    <property type="entry name" value="NUDIX"/>
    <property type="match status" value="1"/>
</dbReference>
<evidence type="ECO:0000256" key="1">
    <source>
        <dbReference type="ARBA" id="ARBA00022801"/>
    </source>
</evidence>
<evidence type="ECO:0000259" key="3">
    <source>
        <dbReference type="PROSITE" id="PS51462"/>
    </source>
</evidence>
<dbReference type="PRINTS" id="PR00502">
    <property type="entry name" value="NUDIXFAMILY"/>
</dbReference>
<name>D7FNI6_ECTSI</name>
<dbReference type="OMA" id="TYQYPRP"/>
<feature type="compositionally biased region" description="Gly residues" evidence="2">
    <location>
        <begin position="160"/>
        <end position="188"/>
    </location>
</feature>
<dbReference type="PANTHER" id="PTHR43736">
    <property type="entry name" value="ADP-RIBOSE PYROPHOSPHATASE"/>
    <property type="match status" value="1"/>
</dbReference>
<gene>
    <name evidence="4" type="ORF">Esi_0018_0066</name>
</gene>
<dbReference type="EMBL" id="FN648291">
    <property type="protein sequence ID" value="CBJ25997.1"/>
    <property type="molecule type" value="Genomic_DNA"/>
</dbReference>
<dbReference type="Gene3D" id="3.90.79.10">
    <property type="entry name" value="Nucleoside Triphosphate Pyrophosphohydrolase"/>
    <property type="match status" value="1"/>
</dbReference>
<dbReference type="STRING" id="2880.D7FNI6"/>
<dbReference type="GO" id="GO:0016787">
    <property type="term" value="F:hydrolase activity"/>
    <property type="evidence" value="ECO:0007669"/>
    <property type="project" value="UniProtKB-KW"/>
</dbReference>
<dbReference type="Proteomes" id="UP000002630">
    <property type="component" value="Linkage Group LG02"/>
</dbReference>
<dbReference type="CDD" id="cd18873">
    <property type="entry name" value="NUDIX_NadM_like"/>
    <property type="match status" value="1"/>
</dbReference>
<dbReference type="SUPFAM" id="SSF55811">
    <property type="entry name" value="Nudix"/>
    <property type="match status" value="1"/>
</dbReference>
<evidence type="ECO:0000256" key="2">
    <source>
        <dbReference type="SAM" id="MobiDB-lite"/>
    </source>
</evidence>
<dbReference type="InterPro" id="IPR000086">
    <property type="entry name" value="NUDIX_hydrolase_dom"/>
</dbReference>
<evidence type="ECO:0000313" key="5">
    <source>
        <dbReference type="Proteomes" id="UP000002630"/>
    </source>
</evidence>
<dbReference type="InterPro" id="IPR015797">
    <property type="entry name" value="NUDIX_hydrolase-like_dom_sf"/>
</dbReference>